<dbReference type="GO" id="GO:0022857">
    <property type="term" value="F:transmembrane transporter activity"/>
    <property type="evidence" value="ECO:0007669"/>
    <property type="project" value="InterPro"/>
</dbReference>
<evidence type="ECO:0000313" key="7">
    <source>
        <dbReference type="EMBL" id="PRY61542.1"/>
    </source>
</evidence>
<evidence type="ECO:0000256" key="1">
    <source>
        <dbReference type="ARBA" id="ARBA00004651"/>
    </source>
</evidence>
<comment type="subcellular location">
    <subcellularLocation>
        <location evidence="1">Cell membrane</location>
        <topology evidence="1">Multi-pass membrane protein</topology>
    </subcellularLocation>
</comment>
<dbReference type="InterPro" id="IPR011701">
    <property type="entry name" value="MFS"/>
</dbReference>
<feature type="domain" description="Major facilitator superfamily (MFS) profile" evidence="6">
    <location>
        <begin position="15"/>
        <end position="399"/>
    </location>
</feature>
<dbReference type="SUPFAM" id="SSF103473">
    <property type="entry name" value="MFS general substrate transporter"/>
    <property type="match status" value="1"/>
</dbReference>
<dbReference type="EMBL" id="PVTI01000005">
    <property type="protein sequence ID" value="PRY61542.1"/>
    <property type="molecule type" value="Genomic_DNA"/>
</dbReference>
<dbReference type="AlphaFoldDB" id="A0A2T0UUD2"/>
<evidence type="ECO:0000256" key="3">
    <source>
        <dbReference type="ARBA" id="ARBA00022989"/>
    </source>
</evidence>
<dbReference type="RefSeq" id="WP_245889211.1">
    <property type="nucleotide sequence ID" value="NZ_PVTI01000005.1"/>
</dbReference>
<feature type="transmembrane region" description="Helical" evidence="5">
    <location>
        <begin position="59"/>
        <end position="79"/>
    </location>
</feature>
<evidence type="ECO:0000259" key="6">
    <source>
        <dbReference type="PROSITE" id="PS50850"/>
    </source>
</evidence>
<dbReference type="PANTHER" id="PTHR23527:SF1">
    <property type="entry name" value="BLL3282 PROTEIN"/>
    <property type="match status" value="1"/>
</dbReference>
<keyword evidence="8" id="KW-1185">Reference proteome</keyword>
<proteinExistence type="predicted"/>
<dbReference type="InterPro" id="IPR020846">
    <property type="entry name" value="MFS_dom"/>
</dbReference>
<name>A0A2T0UUD2_9MICO</name>
<feature type="transmembrane region" description="Helical" evidence="5">
    <location>
        <begin position="249"/>
        <end position="267"/>
    </location>
</feature>
<feature type="transmembrane region" description="Helical" evidence="5">
    <location>
        <begin position="177"/>
        <end position="196"/>
    </location>
</feature>
<evidence type="ECO:0000256" key="4">
    <source>
        <dbReference type="ARBA" id="ARBA00023136"/>
    </source>
</evidence>
<dbReference type="InterPro" id="IPR036259">
    <property type="entry name" value="MFS_trans_sf"/>
</dbReference>
<dbReference type="Gene3D" id="1.20.1250.20">
    <property type="entry name" value="MFS general substrate transporter like domains"/>
    <property type="match status" value="2"/>
</dbReference>
<dbReference type="InterPro" id="IPR052952">
    <property type="entry name" value="MFS-Transporter"/>
</dbReference>
<feature type="transmembrane region" description="Helical" evidence="5">
    <location>
        <begin position="155"/>
        <end position="171"/>
    </location>
</feature>
<comment type="caution">
    <text evidence="7">The sequence shown here is derived from an EMBL/GenBank/DDBJ whole genome shotgun (WGS) entry which is preliminary data.</text>
</comment>
<sequence length="403" mass="40849">MDHGTATTQGVTARHWLMLAVSTLAQAASAVVVHGPPFLIPALTDRATGPGLSLPEAGLVAAAPMVGVLLTLVAWGLVVDRRGERFALVTGLAGTTVATAVAALGDGPWWWFGWLVLAGAFAASANAASGRVVVGWFPAHRRGTAMGIRQMAQPLGVGIGAATLAVAAERFGIRTAIALPALVAFVALVAVAVIVADPPRPDRATVAVTNPYAADRFLARVHLVSVLLVVPQFLVWSYALAWLVTDRGWSAGAAGALVAVAQLVGAFSRIAAGALSDRVGSRMRPLRWVALCVVVLMLGLGLTATLGSPLAVALLVAATGATVADNGLAFTAVAERAGPFWSGRALGIQNSGQYLVAAFVPPVAGALIARSGYAVAFASAAAFAAAALPLVPGDPPGEPTDMH</sequence>
<protein>
    <submittedName>
        <fullName evidence="7">Sugar phosphate permease</fullName>
    </submittedName>
</protein>
<evidence type="ECO:0000256" key="2">
    <source>
        <dbReference type="ARBA" id="ARBA00022692"/>
    </source>
</evidence>
<feature type="transmembrane region" description="Helical" evidence="5">
    <location>
        <begin position="217"/>
        <end position="243"/>
    </location>
</feature>
<evidence type="ECO:0000256" key="5">
    <source>
        <dbReference type="SAM" id="Phobius"/>
    </source>
</evidence>
<feature type="transmembrane region" description="Helical" evidence="5">
    <location>
        <begin position="16"/>
        <end position="39"/>
    </location>
</feature>
<feature type="transmembrane region" description="Helical" evidence="5">
    <location>
        <begin position="312"/>
        <end position="334"/>
    </location>
</feature>
<feature type="transmembrane region" description="Helical" evidence="5">
    <location>
        <begin position="288"/>
        <end position="306"/>
    </location>
</feature>
<dbReference type="Pfam" id="PF07690">
    <property type="entry name" value="MFS_1"/>
    <property type="match status" value="1"/>
</dbReference>
<evidence type="ECO:0000313" key="8">
    <source>
        <dbReference type="Proteomes" id="UP000237822"/>
    </source>
</evidence>
<feature type="transmembrane region" description="Helical" evidence="5">
    <location>
        <begin position="86"/>
        <end position="105"/>
    </location>
</feature>
<dbReference type="GO" id="GO:0005886">
    <property type="term" value="C:plasma membrane"/>
    <property type="evidence" value="ECO:0007669"/>
    <property type="project" value="UniProtKB-SubCell"/>
</dbReference>
<dbReference type="PROSITE" id="PS50850">
    <property type="entry name" value="MFS"/>
    <property type="match status" value="1"/>
</dbReference>
<accession>A0A2T0UUD2</accession>
<reference evidence="7 8" key="1">
    <citation type="submission" date="2018-03" db="EMBL/GenBank/DDBJ databases">
        <title>Genomic Encyclopedia of Archaeal and Bacterial Type Strains, Phase II (KMG-II): from individual species to whole genera.</title>
        <authorList>
            <person name="Goeker M."/>
        </authorList>
    </citation>
    <scope>NUCLEOTIDE SEQUENCE [LARGE SCALE GENOMIC DNA]</scope>
    <source>
        <strain evidence="7 8">ATCC BAA-1496</strain>
    </source>
</reference>
<organism evidence="7 8">
    <name type="scientific">Knoellia remsis</name>
    <dbReference type="NCBI Taxonomy" id="407159"/>
    <lineage>
        <taxon>Bacteria</taxon>
        <taxon>Bacillati</taxon>
        <taxon>Actinomycetota</taxon>
        <taxon>Actinomycetes</taxon>
        <taxon>Micrococcales</taxon>
        <taxon>Intrasporangiaceae</taxon>
        <taxon>Knoellia</taxon>
    </lineage>
</organism>
<gene>
    <name evidence="7" type="ORF">BCF74_105100</name>
</gene>
<feature type="transmembrane region" description="Helical" evidence="5">
    <location>
        <begin position="111"/>
        <end position="134"/>
    </location>
</feature>
<keyword evidence="3 5" id="KW-1133">Transmembrane helix</keyword>
<dbReference type="PANTHER" id="PTHR23527">
    <property type="entry name" value="BLL3282 PROTEIN"/>
    <property type="match status" value="1"/>
</dbReference>
<keyword evidence="2 5" id="KW-0812">Transmembrane</keyword>
<keyword evidence="4 5" id="KW-0472">Membrane</keyword>
<dbReference type="Proteomes" id="UP000237822">
    <property type="component" value="Unassembled WGS sequence"/>
</dbReference>